<keyword evidence="3" id="KW-1185">Reference proteome</keyword>
<dbReference type="Proteomes" id="UP000198243">
    <property type="component" value="Chromosome I"/>
</dbReference>
<gene>
    <name evidence="2" type="ORF">GA0070607_0498</name>
</gene>
<name>A0A1C4UDK2_9ACTN</name>
<dbReference type="AlphaFoldDB" id="A0A1C4UDK2"/>
<evidence type="ECO:0000256" key="1">
    <source>
        <dbReference type="SAM" id="MobiDB-lite"/>
    </source>
</evidence>
<proteinExistence type="predicted"/>
<evidence type="ECO:0000313" key="3">
    <source>
        <dbReference type="Proteomes" id="UP000198243"/>
    </source>
</evidence>
<feature type="region of interest" description="Disordered" evidence="1">
    <location>
        <begin position="1"/>
        <end position="32"/>
    </location>
</feature>
<reference evidence="3" key="1">
    <citation type="submission" date="2016-06" db="EMBL/GenBank/DDBJ databases">
        <authorList>
            <person name="Varghese N."/>
            <person name="Submissions Spin"/>
        </authorList>
    </citation>
    <scope>NUCLEOTIDE SEQUENCE [LARGE SCALE GENOMIC DNA]</scope>
    <source>
        <strain evidence="3">DSM 44875</strain>
    </source>
</reference>
<accession>A0A1C4UDK2</accession>
<evidence type="ECO:0000313" key="2">
    <source>
        <dbReference type="EMBL" id="SCE69778.1"/>
    </source>
</evidence>
<sequence>MGYGGRMSERNQRVGAGAPAPGTDADRHEGAA</sequence>
<protein>
    <submittedName>
        <fullName evidence="2">Uncharacterized protein</fullName>
    </submittedName>
</protein>
<dbReference type="EMBL" id="LT607412">
    <property type="protein sequence ID" value="SCE69778.1"/>
    <property type="molecule type" value="Genomic_DNA"/>
</dbReference>
<organism evidence="2 3">
    <name type="scientific">Micromonospora coriariae</name>
    <dbReference type="NCBI Taxonomy" id="285665"/>
    <lineage>
        <taxon>Bacteria</taxon>
        <taxon>Bacillati</taxon>
        <taxon>Actinomycetota</taxon>
        <taxon>Actinomycetes</taxon>
        <taxon>Micromonosporales</taxon>
        <taxon>Micromonosporaceae</taxon>
        <taxon>Micromonospora</taxon>
    </lineage>
</organism>